<keyword evidence="1" id="KW-0472">Membrane</keyword>
<comment type="caution">
    <text evidence="2">The sequence shown here is derived from an EMBL/GenBank/DDBJ whole genome shotgun (WGS) entry which is preliminary data.</text>
</comment>
<proteinExistence type="predicted"/>
<keyword evidence="1" id="KW-1133">Transmembrane helix</keyword>
<evidence type="ECO:0000313" key="2">
    <source>
        <dbReference type="EMBL" id="KAG1781335.1"/>
    </source>
</evidence>
<dbReference type="OrthoDB" id="2701804at2759"/>
<keyword evidence="3" id="KW-1185">Reference proteome</keyword>
<feature type="transmembrane region" description="Helical" evidence="1">
    <location>
        <begin position="80"/>
        <end position="100"/>
    </location>
</feature>
<reference evidence="2" key="1">
    <citation type="journal article" date="2020" name="New Phytol.">
        <title>Comparative genomics reveals dynamic genome evolution in host specialist ectomycorrhizal fungi.</title>
        <authorList>
            <person name="Lofgren L.A."/>
            <person name="Nguyen N.H."/>
            <person name="Vilgalys R."/>
            <person name="Ruytinx J."/>
            <person name="Liao H.L."/>
            <person name="Branco S."/>
            <person name="Kuo A."/>
            <person name="LaButti K."/>
            <person name="Lipzen A."/>
            <person name="Andreopoulos W."/>
            <person name="Pangilinan J."/>
            <person name="Riley R."/>
            <person name="Hundley H."/>
            <person name="Na H."/>
            <person name="Barry K."/>
            <person name="Grigoriev I.V."/>
            <person name="Stajich J.E."/>
            <person name="Kennedy P.G."/>
        </authorList>
    </citation>
    <scope>NUCLEOTIDE SEQUENCE</scope>
    <source>
        <strain evidence="2">DOB743</strain>
    </source>
</reference>
<keyword evidence="1" id="KW-0812">Transmembrane</keyword>
<protein>
    <submittedName>
        <fullName evidence="2">Uncharacterized protein</fullName>
    </submittedName>
</protein>
<organism evidence="2 3">
    <name type="scientific">Suillus placidus</name>
    <dbReference type="NCBI Taxonomy" id="48579"/>
    <lineage>
        <taxon>Eukaryota</taxon>
        <taxon>Fungi</taxon>
        <taxon>Dikarya</taxon>
        <taxon>Basidiomycota</taxon>
        <taxon>Agaricomycotina</taxon>
        <taxon>Agaricomycetes</taxon>
        <taxon>Agaricomycetidae</taxon>
        <taxon>Boletales</taxon>
        <taxon>Suillineae</taxon>
        <taxon>Suillaceae</taxon>
        <taxon>Suillus</taxon>
    </lineage>
</organism>
<dbReference type="AlphaFoldDB" id="A0A9P7D5S3"/>
<evidence type="ECO:0000256" key="1">
    <source>
        <dbReference type="SAM" id="Phobius"/>
    </source>
</evidence>
<dbReference type="EMBL" id="JABBWD010000006">
    <property type="protein sequence ID" value="KAG1781335.1"/>
    <property type="molecule type" value="Genomic_DNA"/>
</dbReference>
<evidence type="ECO:0000313" key="3">
    <source>
        <dbReference type="Proteomes" id="UP000714275"/>
    </source>
</evidence>
<sequence>MSRGGSSLRLRGLSKSVISHNFRGRVRQTRVLTSSKQPQRVDDMDVMRRAEIQEMSTEDRNMVEDMMADYGMDFETLTHYSSSLINLSIVLFPHSLYVYMTKCKTKHGT</sequence>
<name>A0A9P7D5S3_9AGAM</name>
<gene>
    <name evidence="2" type="ORF">EV702DRAFT_1193518</name>
</gene>
<accession>A0A9P7D5S3</accession>
<dbReference type="Proteomes" id="UP000714275">
    <property type="component" value="Unassembled WGS sequence"/>
</dbReference>